<organism evidence="1 2">
    <name type="scientific">Marinomonas arenicola</name>
    <dbReference type="NCBI Taxonomy" id="569601"/>
    <lineage>
        <taxon>Bacteria</taxon>
        <taxon>Pseudomonadati</taxon>
        <taxon>Pseudomonadota</taxon>
        <taxon>Gammaproteobacteria</taxon>
        <taxon>Oceanospirillales</taxon>
        <taxon>Oceanospirillaceae</taxon>
        <taxon>Marinomonas</taxon>
    </lineage>
</organism>
<protein>
    <submittedName>
        <fullName evidence="1">RidA family protein</fullName>
    </submittedName>
</protein>
<gene>
    <name evidence="1" type="ORF">V6242_16610</name>
</gene>
<dbReference type="Gene3D" id="3.30.1330.40">
    <property type="entry name" value="RutC-like"/>
    <property type="match status" value="1"/>
</dbReference>
<dbReference type="EMBL" id="JBAKAR010000020">
    <property type="protein sequence ID" value="MEL0614777.1"/>
    <property type="molecule type" value="Genomic_DNA"/>
</dbReference>
<name>A0ABU9GBC4_9GAMM</name>
<reference evidence="1 2" key="1">
    <citation type="submission" date="2024-02" db="EMBL/GenBank/DDBJ databases">
        <title>Bacteria isolated from the canopy kelp, Nereocystis luetkeana.</title>
        <authorList>
            <person name="Pfister C.A."/>
            <person name="Younker I.T."/>
            <person name="Light S.H."/>
        </authorList>
    </citation>
    <scope>NUCLEOTIDE SEQUENCE [LARGE SCALE GENOMIC DNA]</scope>
    <source>
        <strain evidence="1 2">TI.4.07</strain>
    </source>
</reference>
<dbReference type="RefSeq" id="WP_341568061.1">
    <property type="nucleotide sequence ID" value="NZ_JBAKAR010000020.1"/>
</dbReference>
<dbReference type="Pfam" id="PF01042">
    <property type="entry name" value="Ribonuc_L-PSP"/>
    <property type="match status" value="1"/>
</dbReference>
<dbReference type="InterPro" id="IPR006175">
    <property type="entry name" value="YjgF/YER057c/UK114"/>
</dbReference>
<dbReference type="SUPFAM" id="SSF55298">
    <property type="entry name" value="YjgF-like"/>
    <property type="match status" value="1"/>
</dbReference>
<evidence type="ECO:0000313" key="1">
    <source>
        <dbReference type="EMBL" id="MEL0614777.1"/>
    </source>
</evidence>
<dbReference type="PANTHER" id="PTHR43857:SF1">
    <property type="entry name" value="YJGH FAMILY PROTEIN"/>
    <property type="match status" value="1"/>
</dbReference>
<sequence length="140" mass="15394">MNQIIKVKTGSQLEEVASYSRVVAVDNWIYVSNTAGRNPQTKEMAEGAIEQTKQIFSNIEAALKAVDSGLEDVICSRVFIQNPEDTNEVMAFIGTKFRGVDPTTTVTCPPLGSSIYKVEIEVTAFRGASKADVKYVHLYN</sequence>
<evidence type="ECO:0000313" key="2">
    <source>
        <dbReference type="Proteomes" id="UP001379949"/>
    </source>
</evidence>
<dbReference type="Proteomes" id="UP001379949">
    <property type="component" value="Unassembled WGS sequence"/>
</dbReference>
<proteinExistence type="predicted"/>
<accession>A0ABU9GBC4</accession>
<dbReference type="CDD" id="cd06154">
    <property type="entry name" value="YjgF_YER057c_UK114_like_6"/>
    <property type="match status" value="1"/>
</dbReference>
<comment type="caution">
    <text evidence="1">The sequence shown here is derived from an EMBL/GenBank/DDBJ whole genome shotgun (WGS) entry which is preliminary data.</text>
</comment>
<keyword evidence="2" id="KW-1185">Reference proteome</keyword>
<dbReference type="InterPro" id="IPR035959">
    <property type="entry name" value="RutC-like_sf"/>
</dbReference>
<dbReference type="PANTHER" id="PTHR43857">
    <property type="entry name" value="BLR7761 PROTEIN"/>
    <property type="match status" value="1"/>
</dbReference>